<keyword evidence="4" id="KW-0560">Oxidoreductase</keyword>
<dbReference type="InterPro" id="IPR036291">
    <property type="entry name" value="NAD(P)-bd_dom_sf"/>
</dbReference>
<evidence type="ECO:0000313" key="9">
    <source>
        <dbReference type="Proteomes" id="UP000186108"/>
    </source>
</evidence>
<organism evidence="8 9">
    <name type="scientific">Rhodococcus opacus</name>
    <name type="common">Nocardia opaca</name>
    <dbReference type="NCBI Taxonomy" id="37919"/>
    <lineage>
        <taxon>Bacteria</taxon>
        <taxon>Bacillati</taxon>
        <taxon>Actinomycetota</taxon>
        <taxon>Actinomycetes</taxon>
        <taxon>Mycobacteriales</taxon>
        <taxon>Nocardiaceae</taxon>
        <taxon>Rhodococcus</taxon>
    </lineage>
</organism>
<dbReference type="InterPro" id="IPR002328">
    <property type="entry name" value="ADH_Zn_CS"/>
</dbReference>
<evidence type="ECO:0000259" key="7">
    <source>
        <dbReference type="Pfam" id="PF08240"/>
    </source>
</evidence>
<comment type="cofactor">
    <cofactor evidence="1 5">
        <name>Zn(2+)</name>
        <dbReference type="ChEBI" id="CHEBI:29105"/>
    </cofactor>
</comment>
<dbReference type="Gene3D" id="3.40.50.720">
    <property type="entry name" value="NAD(P)-binding Rossmann-like Domain"/>
    <property type="match status" value="1"/>
</dbReference>
<evidence type="ECO:0000259" key="6">
    <source>
        <dbReference type="Pfam" id="PF00107"/>
    </source>
</evidence>
<evidence type="ECO:0000256" key="2">
    <source>
        <dbReference type="ARBA" id="ARBA00022723"/>
    </source>
</evidence>
<dbReference type="RefSeq" id="WP_005561022.1">
    <property type="nucleotide sequence ID" value="NZ_CAJUXZ010000001.1"/>
</dbReference>
<reference evidence="8 9" key="1">
    <citation type="submission" date="2014-07" db="EMBL/GenBank/DDBJ databases">
        <authorList>
            <person name="Zhang J.E."/>
            <person name="Yang H."/>
            <person name="Guo J."/>
            <person name="Deng Z."/>
            <person name="Luo H."/>
            <person name="Luo M."/>
            <person name="Zhao B."/>
        </authorList>
    </citation>
    <scope>NUCLEOTIDE SEQUENCE [LARGE SCALE GENOMIC DNA]</scope>
    <source>
        <strain evidence="8 9">1CP</strain>
    </source>
</reference>
<evidence type="ECO:0000256" key="3">
    <source>
        <dbReference type="ARBA" id="ARBA00022833"/>
    </source>
</evidence>
<dbReference type="GO" id="GO:0008270">
    <property type="term" value="F:zinc ion binding"/>
    <property type="evidence" value="ECO:0007669"/>
    <property type="project" value="InterPro"/>
</dbReference>
<keyword evidence="2 5" id="KW-0479">Metal-binding</keyword>
<dbReference type="AlphaFoldDB" id="A0A1B1K163"/>
<accession>A0A1B1K163</accession>
<dbReference type="PATRIC" id="fig|37919.13.peg.1674"/>
<dbReference type="Pfam" id="PF08240">
    <property type="entry name" value="ADH_N"/>
    <property type="match status" value="1"/>
</dbReference>
<dbReference type="SUPFAM" id="SSF50129">
    <property type="entry name" value="GroES-like"/>
    <property type="match status" value="1"/>
</dbReference>
<dbReference type="EMBL" id="CP009111">
    <property type="protein sequence ID" value="ANS26349.1"/>
    <property type="molecule type" value="Genomic_DNA"/>
</dbReference>
<dbReference type="InterPro" id="IPR013154">
    <property type="entry name" value="ADH-like_N"/>
</dbReference>
<dbReference type="PANTHER" id="PTHR43401:SF2">
    <property type="entry name" value="L-THREONINE 3-DEHYDROGENASE"/>
    <property type="match status" value="1"/>
</dbReference>
<dbReference type="InterPro" id="IPR013149">
    <property type="entry name" value="ADH-like_C"/>
</dbReference>
<evidence type="ECO:0000313" key="8">
    <source>
        <dbReference type="EMBL" id="ANS26349.1"/>
    </source>
</evidence>
<proteinExistence type="inferred from homology"/>
<evidence type="ECO:0000256" key="5">
    <source>
        <dbReference type="RuleBase" id="RU361277"/>
    </source>
</evidence>
<keyword evidence="3 5" id="KW-0862">Zinc</keyword>
<gene>
    <name evidence="8" type="ORF">R1CP_08140</name>
</gene>
<dbReference type="Proteomes" id="UP000186108">
    <property type="component" value="Chromosome"/>
</dbReference>
<name>A0A1B1K163_RHOOP</name>
<dbReference type="Gene3D" id="3.90.180.10">
    <property type="entry name" value="Medium-chain alcohol dehydrogenases, catalytic domain"/>
    <property type="match status" value="1"/>
</dbReference>
<evidence type="ECO:0000256" key="4">
    <source>
        <dbReference type="ARBA" id="ARBA00023002"/>
    </source>
</evidence>
<dbReference type="PROSITE" id="PS00059">
    <property type="entry name" value="ADH_ZINC"/>
    <property type="match status" value="1"/>
</dbReference>
<evidence type="ECO:0000256" key="1">
    <source>
        <dbReference type="ARBA" id="ARBA00001947"/>
    </source>
</evidence>
<comment type="similarity">
    <text evidence="5">Belongs to the zinc-containing alcohol dehydrogenase family.</text>
</comment>
<feature type="domain" description="Alcohol dehydrogenase-like C-terminal" evidence="6">
    <location>
        <begin position="177"/>
        <end position="297"/>
    </location>
</feature>
<dbReference type="SUPFAM" id="SSF51735">
    <property type="entry name" value="NAD(P)-binding Rossmann-fold domains"/>
    <property type="match status" value="1"/>
</dbReference>
<dbReference type="PANTHER" id="PTHR43401">
    <property type="entry name" value="L-THREONINE 3-DEHYDROGENASE"/>
    <property type="match status" value="1"/>
</dbReference>
<dbReference type="InterPro" id="IPR050129">
    <property type="entry name" value="Zn_alcohol_dh"/>
</dbReference>
<dbReference type="InterPro" id="IPR011032">
    <property type="entry name" value="GroES-like_sf"/>
</dbReference>
<protein>
    <submittedName>
        <fullName evidence="8">Alcohol dehydrogenase GroES-like protein</fullName>
    </submittedName>
</protein>
<dbReference type="Pfam" id="PF00107">
    <property type="entry name" value="ADH_zinc_N"/>
    <property type="match status" value="1"/>
</dbReference>
<dbReference type="GO" id="GO:0016491">
    <property type="term" value="F:oxidoreductase activity"/>
    <property type="evidence" value="ECO:0007669"/>
    <property type="project" value="UniProtKB-KW"/>
</dbReference>
<feature type="domain" description="Alcohol dehydrogenase-like N-terminal" evidence="7">
    <location>
        <begin position="25"/>
        <end position="135"/>
    </location>
</feature>
<sequence length="334" mass="35032">MRALTKRSATPHDVLVQDLPKPEPGPGQVRVRTEACGLCGSDVHAWRHDTGYEWIRPPVVLGHEAVGYVEALGEGVDPTWIGKRVVPVAIDGCGVCDLCERGFRQICPRRTVLGLSFDGAAAESFVVPEVRLVEVDRHLPASTLALTEPLSVACRAVAHIENAADGPTRVVVSGPGPIGTMAALVLAQRGHDVVLSGVGNDENVRLPLARALGLRTVIAGRDALPFIPTAWVDASGSTAALDAAIAAVLPGSPISVVGLFARTGPVDFNAVTRKEIRLQGSYGSTKVDYRAAADAMAADPTPWPRLVTEISLTDAASALERAAAGHDMKVVLVP</sequence>